<feature type="transmembrane region" description="Helical" evidence="1">
    <location>
        <begin position="166"/>
        <end position="189"/>
    </location>
</feature>
<organism evidence="2 3">
    <name type="scientific">Clostridium grantii DSM 8605</name>
    <dbReference type="NCBI Taxonomy" id="1121316"/>
    <lineage>
        <taxon>Bacteria</taxon>
        <taxon>Bacillati</taxon>
        <taxon>Bacillota</taxon>
        <taxon>Clostridia</taxon>
        <taxon>Eubacteriales</taxon>
        <taxon>Clostridiaceae</taxon>
        <taxon>Clostridium</taxon>
    </lineage>
</organism>
<name>A0A1M5WUI3_9CLOT</name>
<dbReference type="EMBL" id="FQXM01000020">
    <property type="protein sequence ID" value="SHH90643.1"/>
    <property type="molecule type" value="Genomic_DNA"/>
</dbReference>
<evidence type="ECO:0000313" key="3">
    <source>
        <dbReference type="Proteomes" id="UP000184447"/>
    </source>
</evidence>
<keyword evidence="3" id="KW-1185">Reference proteome</keyword>
<proteinExistence type="predicted"/>
<keyword evidence="1" id="KW-1133">Transmembrane helix</keyword>
<reference evidence="2 3" key="1">
    <citation type="submission" date="2016-11" db="EMBL/GenBank/DDBJ databases">
        <authorList>
            <person name="Jaros S."/>
            <person name="Januszkiewicz K."/>
            <person name="Wedrychowicz H."/>
        </authorList>
    </citation>
    <scope>NUCLEOTIDE SEQUENCE [LARGE SCALE GENOMIC DNA]</scope>
    <source>
        <strain evidence="2 3">DSM 8605</strain>
    </source>
</reference>
<evidence type="ECO:0000313" key="2">
    <source>
        <dbReference type="EMBL" id="SHH90643.1"/>
    </source>
</evidence>
<dbReference type="STRING" id="1121316.SAMN02745207_03095"/>
<evidence type="ECO:0000256" key="1">
    <source>
        <dbReference type="SAM" id="Phobius"/>
    </source>
</evidence>
<feature type="transmembrane region" description="Helical" evidence="1">
    <location>
        <begin position="34"/>
        <end position="53"/>
    </location>
</feature>
<dbReference type="RefSeq" id="WP_073339394.1">
    <property type="nucleotide sequence ID" value="NZ_FQXM01000020.1"/>
</dbReference>
<gene>
    <name evidence="2" type="ORF">SAMN02745207_03095</name>
</gene>
<sequence>MSNNITVLPVVIYLVIKLTYIFKGRAFITYISEFEGLVLMYCAAPIVNLNLFKNIQSKGTLSFISAIVPLVIFMIYFIISRSRAYKLLIHNVAMKLFMDKFEDLLIKHNIQFAKEKYKLVLNNKVIVYFSGESIIIKNYKEIPLLNEMIKDFKYELKSMPTRKKNISIAFDILFLVMFSLPILISLFFIF</sequence>
<protein>
    <submittedName>
        <fullName evidence="2">Uncharacterized protein</fullName>
    </submittedName>
</protein>
<dbReference type="Proteomes" id="UP000184447">
    <property type="component" value="Unassembled WGS sequence"/>
</dbReference>
<dbReference type="AlphaFoldDB" id="A0A1M5WUI3"/>
<keyword evidence="1" id="KW-0812">Transmembrane</keyword>
<accession>A0A1M5WUI3</accession>
<feature type="transmembrane region" description="Helical" evidence="1">
    <location>
        <begin position="6"/>
        <end position="22"/>
    </location>
</feature>
<feature type="transmembrane region" description="Helical" evidence="1">
    <location>
        <begin position="59"/>
        <end position="79"/>
    </location>
</feature>
<keyword evidence="1" id="KW-0472">Membrane</keyword>